<keyword evidence="3" id="KW-0347">Helicase</keyword>
<proteinExistence type="predicted"/>
<feature type="region of interest" description="Disordered" evidence="1">
    <location>
        <begin position="59"/>
        <end position="97"/>
    </location>
</feature>
<evidence type="ECO:0000256" key="1">
    <source>
        <dbReference type="SAM" id="MobiDB-lite"/>
    </source>
</evidence>
<keyword evidence="3" id="KW-0067">ATP-binding</keyword>
<reference evidence="4" key="1">
    <citation type="submission" date="2017-03" db="EMBL/GenBank/DDBJ databases">
        <title>Phytopthora megakarya and P. palmivora, two closely related causual agents of cacao black pod achieved similar genome size and gene model numbers by different mechanisms.</title>
        <authorList>
            <person name="Ali S."/>
            <person name="Shao J."/>
            <person name="Larry D.J."/>
            <person name="Kronmiller B."/>
            <person name="Shen D."/>
            <person name="Strem M.D."/>
            <person name="Melnick R.L."/>
            <person name="Guiltinan M.J."/>
            <person name="Tyler B.M."/>
            <person name="Meinhardt L.W."/>
            <person name="Bailey B.A."/>
        </authorList>
    </citation>
    <scope>NUCLEOTIDE SEQUENCE [LARGE SCALE GENOMIC DNA]</scope>
    <source>
        <strain evidence="4">zdho120</strain>
    </source>
</reference>
<dbReference type="InterPro" id="IPR027417">
    <property type="entry name" value="P-loop_NTPase"/>
</dbReference>
<gene>
    <name evidence="3" type="ORF">PHMEG_00030262</name>
</gene>
<dbReference type="PANTHER" id="PTHR10492">
    <property type="match status" value="1"/>
</dbReference>
<comment type="caution">
    <text evidence="3">The sequence shown here is derived from an EMBL/GenBank/DDBJ whole genome shotgun (WGS) entry which is preliminary data.</text>
</comment>
<keyword evidence="3" id="KW-0378">Hydrolase</keyword>
<dbReference type="Proteomes" id="UP000198211">
    <property type="component" value="Unassembled WGS sequence"/>
</dbReference>
<evidence type="ECO:0000313" key="4">
    <source>
        <dbReference type="Proteomes" id="UP000198211"/>
    </source>
</evidence>
<dbReference type="OrthoDB" id="114617at2759"/>
<feature type="compositionally biased region" description="Acidic residues" evidence="1">
    <location>
        <begin position="73"/>
        <end position="86"/>
    </location>
</feature>
<keyword evidence="3" id="KW-0547">Nucleotide-binding</keyword>
<feature type="region of interest" description="Disordered" evidence="1">
    <location>
        <begin position="111"/>
        <end position="131"/>
    </location>
</feature>
<dbReference type="AlphaFoldDB" id="A0A225V380"/>
<evidence type="ECO:0000259" key="2">
    <source>
        <dbReference type="Pfam" id="PF21530"/>
    </source>
</evidence>
<name>A0A225V380_9STRA</name>
<dbReference type="GO" id="GO:0004386">
    <property type="term" value="F:helicase activity"/>
    <property type="evidence" value="ECO:0007669"/>
    <property type="project" value="UniProtKB-KW"/>
</dbReference>
<feature type="compositionally biased region" description="Acidic residues" evidence="1">
    <location>
        <begin position="114"/>
        <end position="127"/>
    </location>
</feature>
<keyword evidence="4" id="KW-1185">Reference proteome</keyword>
<dbReference type="SUPFAM" id="SSF52540">
    <property type="entry name" value="P-loop containing nucleoside triphosphate hydrolases"/>
    <property type="match status" value="1"/>
</dbReference>
<feature type="domain" description="DNA helicase Pif1-like 2B" evidence="2">
    <location>
        <begin position="200"/>
        <end position="246"/>
    </location>
</feature>
<feature type="non-terminal residue" evidence="3">
    <location>
        <position position="279"/>
    </location>
</feature>
<accession>A0A225V380</accession>
<dbReference type="STRING" id="4795.A0A225V380"/>
<dbReference type="PANTHER" id="PTHR10492:SF57">
    <property type="entry name" value="ATP-DEPENDENT DNA HELICASE"/>
    <property type="match status" value="1"/>
</dbReference>
<sequence length="279" mass="31403">MMNRGFFEAVDRVVRDIMKNKSEPSWRERYRSAVDLAKFSEFLLLIGEGRYPVNEGIGEGGLSVLDEPKDEAADSDSDSDENDETEPFPNYNLHPSVDVHNTRDLELMVHDAAPDSDDVTPEADDANDDRRTRNVNALTDAVYPGINADELPNEYFVERTITVPTNASVGRINEMVAARITAETKKYLSTDRNRNLFEQEFLNTLNFSGIPPHKTVLKVVTPIIMIRNLNSDAGLCNGTRLRVVSLRERSIEATAMSGPAKRNTVFITRIIFYTEDDDN</sequence>
<evidence type="ECO:0000313" key="3">
    <source>
        <dbReference type="EMBL" id="OWY98859.1"/>
    </source>
</evidence>
<protein>
    <submittedName>
        <fullName evidence="3">Helitron helicase</fullName>
    </submittedName>
</protein>
<dbReference type="Pfam" id="PF21530">
    <property type="entry name" value="Pif1_2B_dom"/>
    <property type="match status" value="1"/>
</dbReference>
<dbReference type="EMBL" id="NBNE01009003">
    <property type="protein sequence ID" value="OWY98859.1"/>
    <property type="molecule type" value="Genomic_DNA"/>
</dbReference>
<dbReference type="InterPro" id="IPR049163">
    <property type="entry name" value="Pif1-like_2B_dom"/>
</dbReference>
<organism evidence="3 4">
    <name type="scientific">Phytophthora megakarya</name>
    <dbReference type="NCBI Taxonomy" id="4795"/>
    <lineage>
        <taxon>Eukaryota</taxon>
        <taxon>Sar</taxon>
        <taxon>Stramenopiles</taxon>
        <taxon>Oomycota</taxon>
        <taxon>Peronosporomycetes</taxon>
        <taxon>Peronosporales</taxon>
        <taxon>Peronosporaceae</taxon>
        <taxon>Phytophthora</taxon>
    </lineage>
</organism>